<accession>A0A931FN70</accession>
<evidence type="ECO:0000313" key="2">
    <source>
        <dbReference type="EMBL" id="MBF9233360.1"/>
    </source>
</evidence>
<comment type="caution">
    <text evidence="2">The sequence shown here is derived from an EMBL/GenBank/DDBJ whole genome shotgun (WGS) entry which is preliminary data.</text>
</comment>
<evidence type="ECO:0000256" key="1">
    <source>
        <dbReference type="SAM" id="SignalP"/>
    </source>
</evidence>
<sequence>MLRRLFLVISLGLIVSGCVTASNTLSPGQVFSFRLEAVTVGFAPGARLWWGDGERAYALSKGLPVHEAEIAAGTEEGRAYVRNAIASKLRDALRRDLDGQLVGSRPVRIEVSVQDLEIASTIQRIVVGGNYRLLADVNLVDAKSGAVLQAFPAQTAIVGAGGGLLGVLVDKALLDEPLDRVVQAYAHQYRNWLLHK</sequence>
<name>A0A931FN70_9HYPH</name>
<organism evidence="2 3">
    <name type="scientific">Microvirga alba</name>
    <dbReference type="NCBI Taxonomy" id="2791025"/>
    <lineage>
        <taxon>Bacteria</taxon>
        <taxon>Pseudomonadati</taxon>
        <taxon>Pseudomonadota</taxon>
        <taxon>Alphaproteobacteria</taxon>
        <taxon>Hyphomicrobiales</taxon>
        <taxon>Methylobacteriaceae</taxon>
        <taxon>Microvirga</taxon>
    </lineage>
</organism>
<evidence type="ECO:0008006" key="4">
    <source>
        <dbReference type="Google" id="ProtNLM"/>
    </source>
</evidence>
<keyword evidence="3" id="KW-1185">Reference proteome</keyword>
<feature type="signal peptide" evidence="1">
    <location>
        <begin position="1"/>
        <end position="21"/>
    </location>
</feature>
<dbReference type="RefSeq" id="WP_196271370.1">
    <property type="nucleotide sequence ID" value="NZ_JADQDO010000003.1"/>
</dbReference>
<dbReference type="AlphaFoldDB" id="A0A931FN70"/>
<feature type="chain" id="PRO_5036943321" description="DUF3313 domain-containing protein" evidence="1">
    <location>
        <begin position="22"/>
        <end position="196"/>
    </location>
</feature>
<proteinExistence type="predicted"/>
<protein>
    <recommendedName>
        <fullName evidence="4">DUF3313 domain-containing protein</fullName>
    </recommendedName>
</protein>
<keyword evidence="1" id="KW-0732">Signal</keyword>
<dbReference type="EMBL" id="JADQDO010000003">
    <property type="protein sequence ID" value="MBF9233360.1"/>
    <property type="molecule type" value="Genomic_DNA"/>
</dbReference>
<evidence type="ECO:0000313" key="3">
    <source>
        <dbReference type="Proteomes" id="UP000599312"/>
    </source>
</evidence>
<gene>
    <name evidence="2" type="ORF">I2H38_08185</name>
</gene>
<reference evidence="2" key="1">
    <citation type="submission" date="2020-11" db="EMBL/GenBank/DDBJ databases">
        <authorList>
            <person name="Kim M.K."/>
        </authorList>
    </citation>
    <scope>NUCLEOTIDE SEQUENCE</scope>
    <source>
        <strain evidence="2">BT350</strain>
    </source>
</reference>
<dbReference type="PROSITE" id="PS51257">
    <property type="entry name" value="PROKAR_LIPOPROTEIN"/>
    <property type="match status" value="1"/>
</dbReference>
<dbReference type="Proteomes" id="UP000599312">
    <property type="component" value="Unassembled WGS sequence"/>
</dbReference>